<dbReference type="InterPro" id="IPR004839">
    <property type="entry name" value="Aminotransferase_I/II_large"/>
</dbReference>
<keyword evidence="7" id="KW-0808">Transferase</keyword>
<organism evidence="20 21">
    <name type="scientific">Pyxicephalus adspersus</name>
    <name type="common">African bullfrog</name>
    <dbReference type="NCBI Taxonomy" id="30357"/>
    <lineage>
        <taxon>Eukaryota</taxon>
        <taxon>Metazoa</taxon>
        <taxon>Chordata</taxon>
        <taxon>Craniata</taxon>
        <taxon>Vertebrata</taxon>
        <taxon>Euteleostomi</taxon>
        <taxon>Amphibia</taxon>
        <taxon>Batrachia</taxon>
        <taxon>Anura</taxon>
        <taxon>Neobatrachia</taxon>
        <taxon>Ranoidea</taxon>
        <taxon>Pyxicephalidae</taxon>
        <taxon>Pyxicephalinae</taxon>
        <taxon>Pyxicephalus</taxon>
    </lineage>
</organism>
<dbReference type="FunFam" id="3.90.1150.10:FF:000345">
    <property type="entry name" value="Alanine aminotransferase 2"/>
    <property type="match status" value="1"/>
</dbReference>
<comment type="pathway">
    <text evidence="10">Amino-acid degradation; L-alanine degradation via transaminase pathway; pyruvate from L-alanine: step 1/1.</text>
</comment>
<evidence type="ECO:0000256" key="7">
    <source>
        <dbReference type="ARBA" id="ARBA00022679"/>
    </source>
</evidence>
<dbReference type="FunFam" id="1.10.287.1970:FF:000001">
    <property type="entry name" value="Alanine aminotransferase 2"/>
    <property type="match status" value="1"/>
</dbReference>
<dbReference type="InterPro" id="IPR015422">
    <property type="entry name" value="PyrdxlP-dep_Trfase_small"/>
</dbReference>
<dbReference type="EC" id="2.6.1.2" evidence="12"/>
<evidence type="ECO:0000256" key="14">
    <source>
        <dbReference type="ARBA" id="ARBA00059280"/>
    </source>
</evidence>
<evidence type="ECO:0000256" key="8">
    <source>
        <dbReference type="ARBA" id="ARBA00022898"/>
    </source>
</evidence>
<name>A0AAV3ALS3_PYXAD</name>
<evidence type="ECO:0000256" key="18">
    <source>
        <dbReference type="ARBA" id="ARBA00082842"/>
    </source>
</evidence>
<keyword evidence="4" id="KW-0963">Cytoplasm</keyword>
<proteinExistence type="inferred from homology"/>
<dbReference type="GO" id="GO:0004021">
    <property type="term" value="F:L-alanine:2-oxoglutarate aminotransferase activity"/>
    <property type="evidence" value="ECO:0007669"/>
    <property type="project" value="UniProtKB-EC"/>
</dbReference>
<comment type="subunit">
    <text evidence="3">Homodimer.</text>
</comment>
<dbReference type="InterPro" id="IPR015424">
    <property type="entry name" value="PyrdxlP-dep_Trfase"/>
</dbReference>
<evidence type="ECO:0000256" key="11">
    <source>
        <dbReference type="ARBA" id="ARBA00025785"/>
    </source>
</evidence>
<dbReference type="FunFam" id="3.40.640.10:FF:000236">
    <property type="entry name" value="Alanine aminotransferase 2"/>
    <property type="match status" value="1"/>
</dbReference>
<evidence type="ECO:0000256" key="12">
    <source>
        <dbReference type="ARBA" id="ARBA00026106"/>
    </source>
</evidence>
<gene>
    <name evidence="20" type="ORF">GDO54_011651</name>
</gene>
<evidence type="ECO:0000256" key="6">
    <source>
        <dbReference type="ARBA" id="ARBA00022576"/>
    </source>
</evidence>
<dbReference type="AlphaFoldDB" id="A0AAV3ALS3"/>
<evidence type="ECO:0000256" key="3">
    <source>
        <dbReference type="ARBA" id="ARBA00011738"/>
    </source>
</evidence>
<dbReference type="Proteomes" id="UP001181693">
    <property type="component" value="Unassembled WGS sequence"/>
</dbReference>
<dbReference type="GO" id="GO:0030170">
    <property type="term" value="F:pyridoxal phosphate binding"/>
    <property type="evidence" value="ECO:0007669"/>
    <property type="project" value="InterPro"/>
</dbReference>
<dbReference type="Gene3D" id="3.40.640.10">
    <property type="entry name" value="Type I PLP-dependent aspartate aminotransferase-like (Major domain)"/>
    <property type="match status" value="1"/>
</dbReference>
<evidence type="ECO:0000256" key="13">
    <source>
        <dbReference type="ARBA" id="ARBA00047412"/>
    </source>
</evidence>
<evidence type="ECO:0000313" key="21">
    <source>
        <dbReference type="Proteomes" id="UP001181693"/>
    </source>
</evidence>
<protein>
    <recommendedName>
        <fullName evidence="15">Alanine aminotransferase 1</fullName>
        <ecNumber evidence="12">2.6.1.2</ecNumber>
    </recommendedName>
    <alternativeName>
        <fullName evidence="17">Glutamate pyruvate transaminase 1</fullName>
    </alternativeName>
    <alternativeName>
        <fullName evidence="16">Glutamic--alanine transaminase 1</fullName>
    </alternativeName>
    <alternativeName>
        <fullName evidence="18">Glutamic--pyruvic transaminase 1</fullName>
    </alternativeName>
</protein>
<sequence>MGQKPITFLRQVIALCLYPELLNDNKFPEDAKQKAVRILQACGGHSLGSYSASQGIEVIRQDVAKYIEKRDGGIKSNPDDLYLSTGASDSIVTMLKLLVAGQGNSRTGVMIPIPQYPLYSAALAELGAVQVNYYLDEENNWALDIKELRRALEEARKHCNPKVLCIINPGNPTGQVQSRKCIEEVIRFAAEENLFLMADEEKQAVLGNLAEKARLTEEILNQAPGIRCNPVQGAMYSFPRIEIPERAIKLAQEEGQAPDMFFCMKLLEETGICVVPGRGFGQREGTHHFRMTILPPTEKLKILVERLKDFHQKFVQEYS</sequence>
<accession>A0AAV3ALS3</accession>
<dbReference type="PANTHER" id="PTHR11751">
    <property type="entry name" value="ALANINE AMINOTRANSFERASE"/>
    <property type="match status" value="1"/>
</dbReference>
<evidence type="ECO:0000313" key="20">
    <source>
        <dbReference type="EMBL" id="DBA23940.1"/>
    </source>
</evidence>
<dbReference type="SUPFAM" id="SSF53383">
    <property type="entry name" value="PLP-dependent transferases"/>
    <property type="match status" value="1"/>
</dbReference>
<keyword evidence="5" id="KW-0597">Phosphoprotein</keyword>
<dbReference type="Gene3D" id="1.10.287.1970">
    <property type="match status" value="1"/>
</dbReference>
<evidence type="ECO:0000259" key="19">
    <source>
        <dbReference type="Pfam" id="PF00155"/>
    </source>
</evidence>
<evidence type="ECO:0000256" key="5">
    <source>
        <dbReference type="ARBA" id="ARBA00022553"/>
    </source>
</evidence>
<keyword evidence="21" id="KW-1185">Reference proteome</keyword>
<reference evidence="20" key="1">
    <citation type="thesis" date="2020" institute="ProQuest LLC" country="789 East Eisenhower Parkway, Ann Arbor, MI, USA">
        <title>Comparative Genomics and Chromosome Evolution.</title>
        <authorList>
            <person name="Mudd A.B."/>
        </authorList>
    </citation>
    <scope>NUCLEOTIDE SEQUENCE</scope>
    <source>
        <strain evidence="20">1538</strain>
        <tissue evidence="20">Blood</tissue>
    </source>
</reference>
<dbReference type="Gene3D" id="3.90.1150.10">
    <property type="entry name" value="Aspartate Aminotransferase, domain 1"/>
    <property type="match status" value="1"/>
</dbReference>
<comment type="subcellular location">
    <subcellularLocation>
        <location evidence="2">Cytoplasm</location>
    </subcellularLocation>
</comment>
<keyword evidence="9" id="KW-0007">Acetylation</keyword>
<dbReference type="InterPro" id="IPR045088">
    <property type="entry name" value="ALAT1/2-like"/>
</dbReference>
<comment type="cofactor">
    <cofactor evidence="1">
        <name>pyridoxal 5'-phosphate</name>
        <dbReference type="ChEBI" id="CHEBI:597326"/>
    </cofactor>
</comment>
<comment type="catalytic activity">
    <reaction evidence="13">
        <text>L-alanine + 2-oxoglutarate = pyruvate + L-glutamate</text>
        <dbReference type="Rhea" id="RHEA:19453"/>
        <dbReference type="ChEBI" id="CHEBI:15361"/>
        <dbReference type="ChEBI" id="CHEBI:16810"/>
        <dbReference type="ChEBI" id="CHEBI:29985"/>
        <dbReference type="ChEBI" id="CHEBI:57972"/>
        <dbReference type="EC" id="2.6.1.2"/>
    </reaction>
</comment>
<feature type="domain" description="Aminotransferase class I/classII large" evidence="19">
    <location>
        <begin position="26"/>
        <end position="200"/>
    </location>
</feature>
<evidence type="ECO:0000256" key="2">
    <source>
        <dbReference type="ARBA" id="ARBA00004496"/>
    </source>
</evidence>
<comment type="function">
    <text evidence="14">Catalyzes the reversible transamination between alanine and 2-oxoglutarate to form pyruvate and glutamate. Participates in cellular nitrogen metabolism and also in liver gluconeogenesis starting with precursors transported from skeletal muscles.</text>
</comment>
<dbReference type="InterPro" id="IPR015421">
    <property type="entry name" value="PyrdxlP-dep_Trfase_major"/>
</dbReference>
<dbReference type="EMBL" id="DYDO01000005">
    <property type="protein sequence ID" value="DBA23940.1"/>
    <property type="molecule type" value="Genomic_DNA"/>
</dbReference>
<evidence type="ECO:0000256" key="9">
    <source>
        <dbReference type="ARBA" id="ARBA00022990"/>
    </source>
</evidence>
<evidence type="ECO:0000256" key="17">
    <source>
        <dbReference type="ARBA" id="ARBA00080231"/>
    </source>
</evidence>
<dbReference type="CDD" id="cd00609">
    <property type="entry name" value="AAT_like"/>
    <property type="match status" value="1"/>
</dbReference>
<dbReference type="Pfam" id="PF00155">
    <property type="entry name" value="Aminotran_1_2"/>
    <property type="match status" value="2"/>
</dbReference>
<keyword evidence="6" id="KW-0032">Aminotransferase</keyword>
<feature type="domain" description="Aminotransferase class I/classII large" evidence="19">
    <location>
        <begin position="211"/>
        <end position="307"/>
    </location>
</feature>
<keyword evidence="8" id="KW-0663">Pyridoxal phosphate</keyword>
<evidence type="ECO:0000256" key="10">
    <source>
        <dbReference type="ARBA" id="ARBA00025708"/>
    </source>
</evidence>
<comment type="caution">
    <text evidence="20">The sequence shown here is derived from an EMBL/GenBank/DDBJ whole genome shotgun (WGS) entry which is preliminary data.</text>
</comment>
<evidence type="ECO:0000256" key="15">
    <source>
        <dbReference type="ARBA" id="ARBA00074120"/>
    </source>
</evidence>
<evidence type="ECO:0000256" key="4">
    <source>
        <dbReference type="ARBA" id="ARBA00022490"/>
    </source>
</evidence>
<dbReference type="PANTHER" id="PTHR11751:SF308">
    <property type="entry name" value="ALANINE AMINOTRANSFERASE 1"/>
    <property type="match status" value="1"/>
</dbReference>
<comment type="similarity">
    <text evidence="11">Belongs to the class-I pyridoxal-phosphate-dependent aminotransferase family. Alanine aminotransferase subfamily.</text>
</comment>
<evidence type="ECO:0000256" key="1">
    <source>
        <dbReference type="ARBA" id="ARBA00001933"/>
    </source>
</evidence>
<dbReference type="GO" id="GO:0005737">
    <property type="term" value="C:cytoplasm"/>
    <property type="evidence" value="ECO:0007669"/>
    <property type="project" value="UniProtKB-SubCell"/>
</dbReference>
<evidence type="ECO:0000256" key="16">
    <source>
        <dbReference type="ARBA" id="ARBA00076222"/>
    </source>
</evidence>